<name>A0A6A3WAI1_9STRA</name>
<protein>
    <submittedName>
        <fullName evidence="1">Uncharacterized protein</fullName>
    </submittedName>
</protein>
<evidence type="ECO:0000313" key="1">
    <source>
        <dbReference type="EMBL" id="KAE9181879.1"/>
    </source>
</evidence>
<dbReference type="Proteomes" id="UP000440367">
    <property type="component" value="Unassembled WGS sequence"/>
</dbReference>
<comment type="caution">
    <text evidence="1">The sequence shown here is derived from an EMBL/GenBank/DDBJ whole genome shotgun (WGS) entry which is preliminary data.</text>
</comment>
<proteinExistence type="predicted"/>
<evidence type="ECO:0000313" key="2">
    <source>
        <dbReference type="Proteomes" id="UP000440367"/>
    </source>
</evidence>
<organism evidence="1 2">
    <name type="scientific">Phytophthora fragariae</name>
    <dbReference type="NCBI Taxonomy" id="53985"/>
    <lineage>
        <taxon>Eukaryota</taxon>
        <taxon>Sar</taxon>
        <taxon>Stramenopiles</taxon>
        <taxon>Oomycota</taxon>
        <taxon>Peronosporomycetes</taxon>
        <taxon>Peronosporales</taxon>
        <taxon>Peronosporaceae</taxon>
        <taxon>Phytophthora</taxon>
    </lineage>
</organism>
<sequence>MQRNPVDHWLTDAQRERYQSLNELEGVIAKAMEQLFVRYGFPLQHLSDASLERLMEMRGKKLNATLFAKEMERIALMACNTLQPALRADWSTLRLTSTLRSIPDQGNWLYFKKAGRLFTFRVVMQDFKTAGTWERLRLRSNETLRTSYPPEQRIPVN</sequence>
<dbReference type="EMBL" id="QXGD01002990">
    <property type="protein sequence ID" value="KAE9181879.1"/>
    <property type="molecule type" value="Genomic_DNA"/>
</dbReference>
<dbReference type="AlphaFoldDB" id="A0A6A3WAI1"/>
<reference evidence="1 2" key="1">
    <citation type="submission" date="2018-08" db="EMBL/GenBank/DDBJ databases">
        <title>Genomic investigation of the strawberry pathogen Phytophthora fragariae indicates pathogenicity is determined by transcriptional variation in three key races.</title>
        <authorList>
            <person name="Adams T.M."/>
            <person name="Armitage A.D."/>
            <person name="Sobczyk M.K."/>
            <person name="Bates H.J."/>
            <person name="Dunwell J.M."/>
            <person name="Nellist C.F."/>
            <person name="Harrison R.J."/>
        </authorList>
    </citation>
    <scope>NUCLEOTIDE SEQUENCE [LARGE SCALE GENOMIC DNA]</scope>
    <source>
        <strain evidence="1 2">BC-1</strain>
    </source>
</reference>
<accession>A0A6A3WAI1</accession>
<gene>
    <name evidence="1" type="ORF">PF002_g27149</name>
</gene>